<evidence type="ECO:0000256" key="1">
    <source>
        <dbReference type="SAM" id="Phobius"/>
    </source>
</evidence>
<feature type="transmembrane region" description="Helical" evidence="1">
    <location>
        <begin position="39"/>
        <end position="57"/>
    </location>
</feature>
<dbReference type="InterPro" id="IPR002931">
    <property type="entry name" value="Transglutaminase-like"/>
</dbReference>
<feature type="transmembrane region" description="Helical" evidence="1">
    <location>
        <begin position="126"/>
        <end position="143"/>
    </location>
</feature>
<evidence type="ECO:0000259" key="2">
    <source>
        <dbReference type="SMART" id="SM00460"/>
    </source>
</evidence>
<keyword evidence="1" id="KW-0812">Transmembrane</keyword>
<feature type="transmembrane region" description="Helical" evidence="1">
    <location>
        <begin position="562"/>
        <end position="585"/>
    </location>
</feature>
<accession>A0A809RDG3</accession>
<feature type="transmembrane region" description="Helical" evidence="1">
    <location>
        <begin position="12"/>
        <end position="33"/>
    </location>
</feature>
<sequence>MKEYPASLKSASTGLLDTSLSAIASMLAVYSLGLSLANTPLAVFCVFVVAVGAVVSLGVQTLLKSQSSLAWDSYLYALGAFAALMLPDRLNAVLPGDGIPPELRIASVLTWMILFGSFATWRDATLLFQAVPCISLFALVGTFSNFEGATFAFFFFLLSMAVLYARSHQREMIQRARLSGYARLEEIRQGPWRWVAGPGWALASATLVVLISFFGAPVVQFSFQGVAGVVRLPRPSVSASPSSGIGAAGNPTALRVGTGPRLLSDRVVMLAELDRPRYLRSSTYDSYTGTGWSATNWEANEFYFVNQEAYSARRELLRSESFETVPFAVQPLTISFSKLPLPGEVVSLKPEGRWRLHPDGTLEVPAGMPPMVRVTGQTKVLSPQATDGGIPRPTPRFLANYVDTRGIQSDVAALADRVCENIEGSYERALALKAEIERRCVYNLNAEPTPSGPDPVSYFLFEGEREGYCDLFASSMALMARSQGIPARLATGYFPTTGKRDRNGAYEVREADAHAWAELYFEGLGWVPFDPTEGAREVPGGGVGDPTLAAPWMESPWVKAGLALLMLGGASIGGWFVISAVLSSIRLMRHDSYAMTRAYGQFVAAVERFTRRYRRPSETPREYYLAVRDLLGDARPRAESLTTAFESAFYGFPNGPQAEALALGVAEFKSTLRSLKRPTVSGHNTEAEPDNSA</sequence>
<feature type="transmembrane region" description="Helical" evidence="1">
    <location>
        <begin position="149"/>
        <end position="165"/>
    </location>
</feature>
<feature type="transmembrane region" description="Helical" evidence="1">
    <location>
        <begin position="192"/>
        <end position="214"/>
    </location>
</feature>
<dbReference type="Pfam" id="PF01841">
    <property type="entry name" value="Transglut_core"/>
    <property type="match status" value="1"/>
</dbReference>
<proteinExistence type="predicted"/>
<dbReference type="InterPro" id="IPR038765">
    <property type="entry name" value="Papain-like_cys_pep_sf"/>
</dbReference>
<name>A0A809RDG3_9BACT</name>
<dbReference type="AlphaFoldDB" id="A0A809RDG3"/>
<dbReference type="PANTHER" id="PTHR42736">
    <property type="entry name" value="PROTEIN-GLUTAMINE GAMMA-GLUTAMYLTRANSFERASE"/>
    <property type="match status" value="1"/>
</dbReference>
<gene>
    <name evidence="3" type="ORF">NPRO_22730</name>
</gene>
<dbReference type="InterPro" id="IPR052901">
    <property type="entry name" value="Bact_TGase-like"/>
</dbReference>
<dbReference type="EMBL" id="AP021858">
    <property type="protein sequence ID" value="BBO24678.1"/>
    <property type="molecule type" value="Genomic_DNA"/>
</dbReference>
<organism evidence="3 4">
    <name type="scientific">Candidatus Nitrosymbiomonas proteolyticus</name>
    <dbReference type="NCBI Taxonomy" id="2608984"/>
    <lineage>
        <taxon>Bacteria</taxon>
        <taxon>Bacillati</taxon>
        <taxon>Armatimonadota</taxon>
        <taxon>Armatimonadota incertae sedis</taxon>
        <taxon>Candidatus Nitrosymbiomonas</taxon>
    </lineage>
</organism>
<feature type="transmembrane region" description="Helical" evidence="1">
    <location>
        <begin position="103"/>
        <end position="121"/>
    </location>
</feature>
<dbReference type="SMART" id="SM00460">
    <property type="entry name" value="TGc"/>
    <property type="match status" value="1"/>
</dbReference>
<feature type="domain" description="Transglutaminase-like" evidence="2">
    <location>
        <begin position="461"/>
        <end position="533"/>
    </location>
</feature>
<dbReference type="InterPro" id="IPR025403">
    <property type="entry name" value="TgpA-like_C"/>
</dbReference>
<reference evidence="3" key="1">
    <citation type="journal article" name="DNA Res.">
        <title>The physiological potential of anammox bacteria as revealed by their core genome structure.</title>
        <authorList>
            <person name="Okubo T."/>
            <person name="Toyoda A."/>
            <person name="Fukuhara K."/>
            <person name="Uchiyama I."/>
            <person name="Harigaya Y."/>
            <person name="Kuroiwa M."/>
            <person name="Suzuki T."/>
            <person name="Murakami Y."/>
            <person name="Suwa Y."/>
            <person name="Takami H."/>
        </authorList>
    </citation>
    <scope>NUCLEOTIDE SEQUENCE</scope>
    <source>
        <strain evidence="3">317325-2</strain>
    </source>
</reference>
<dbReference type="SUPFAM" id="SSF54001">
    <property type="entry name" value="Cysteine proteinases"/>
    <property type="match status" value="1"/>
</dbReference>
<keyword evidence="1" id="KW-0472">Membrane</keyword>
<evidence type="ECO:0000313" key="4">
    <source>
        <dbReference type="Proteomes" id="UP000662873"/>
    </source>
</evidence>
<protein>
    <recommendedName>
        <fullName evidence="2">Transglutaminase-like domain-containing protein</fullName>
    </recommendedName>
</protein>
<dbReference type="Proteomes" id="UP000662873">
    <property type="component" value="Chromosome"/>
</dbReference>
<dbReference type="Pfam" id="PF13559">
    <property type="entry name" value="DUF4129"/>
    <property type="match status" value="1"/>
</dbReference>
<keyword evidence="1" id="KW-1133">Transmembrane helix</keyword>
<dbReference type="PANTHER" id="PTHR42736:SF1">
    <property type="entry name" value="PROTEIN-GLUTAMINE GAMMA-GLUTAMYLTRANSFERASE"/>
    <property type="match status" value="1"/>
</dbReference>
<dbReference type="KEGG" id="npy:NPRO_22730"/>
<dbReference type="Gene3D" id="3.10.620.30">
    <property type="match status" value="1"/>
</dbReference>
<evidence type="ECO:0000313" key="3">
    <source>
        <dbReference type="EMBL" id="BBO24678.1"/>
    </source>
</evidence>